<dbReference type="GO" id="GO:0009986">
    <property type="term" value="C:cell surface"/>
    <property type="evidence" value="ECO:0007669"/>
    <property type="project" value="TreeGrafter"/>
</dbReference>
<dbReference type="Proteomes" id="UP000694388">
    <property type="component" value="Unplaced"/>
</dbReference>
<dbReference type="Pfam" id="PF00020">
    <property type="entry name" value="TNFR_c6"/>
    <property type="match status" value="3"/>
</dbReference>
<dbReference type="InterPro" id="IPR001368">
    <property type="entry name" value="TNFR/NGFR_Cys_rich_reg"/>
</dbReference>
<dbReference type="PANTHER" id="PTHR46605">
    <property type="entry name" value="TUMOR NECROSIS FACTOR RECEPTOR"/>
    <property type="match status" value="1"/>
</dbReference>
<dbReference type="PROSITE" id="PS50050">
    <property type="entry name" value="TNFR_NGFR_2"/>
    <property type="match status" value="2"/>
</dbReference>
<feature type="disulfide bond" evidence="1">
    <location>
        <begin position="117"/>
        <end position="135"/>
    </location>
</feature>
<dbReference type="Gene3D" id="2.10.50.10">
    <property type="entry name" value="Tumor Necrosis Factor Receptor, subunit A, domain 2"/>
    <property type="match status" value="2"/>
</dbReference>
<proteinExistence type="predicted"/>
<keyword evidence="1" id="KW-1015">Disulfide bond</keyword>
<feature type="disulfide bond" evidence="1">
    <location>
        <begin position="114"/>
        <end position="127"/>
    </location>
</feature>
<organism evidence="3 4">
    <name type="scientific">Eptatretus burgeri</name>
    <name type="common">Inshore hagfish</name>
    <dbReference type="NCBI Taxonomy" id="7764"/>
    <lineage>
        <taxon>Eukaryota</taxon>
        <taxon>Metazoa</taxon>
        <taxon>Chordata</taxon>
        <taxon>Craniata</taxon>
        <taxon>Vertebrata</taxon>
        <taxon>Cyclostomata</taxon>
        <taxon>Myxini</taxon>
        <taxon>Myxiniformes</taxon>
        <taxon>Myxinidae</taxon>
        <taxon>Eptatretinae</taxon>
        <taxon>Eptatretus</taxon>
    </lineage>
</organism>
<dbReference type="GO" id="GO:0005035">
    <property type="term" value="F:death receptor activity"/>
    <property type="evidence" value="ECO:0007669"/>
    <property type="project" value="TreeGrafter"/>
</dbReference>
<dbReference type="GeneTree" id="ENSGT00730000110974"/>
<feature type="disulfide bond" evidence="1">
    <location>
        <begin position="159"/>
        <end position="177"/>
    </location>
</feature>
<dbReference type="GO" id="GO:0048406">
    <property type="term" value="F:nerve growth factor binding"/>
    <property type="evidence" value="ECO:0007669"/>
    <property type="project" value="TreeGrafter"/>
</dbReference>
<dbReference type="GO" id="GO:0007266">
    <property type="term" value="P:Rho protein signal transduction"/>
    <property type="evidence" value="ECO:0007669"/>
    <property type="project" value="TreeGrafter"/>
</dbReference>
<feature type="repeat" description="TNFR-Cys" evidence="1">
    <location>
        <begin position="137"/>
        <end position="177"/>
    </location>
</feature>
<dbReference type="GO" id="GO:0005886">
    <property type="term" value="C:plasma membrane"/>
    <property type="evidence" value="ECO:0007669"/>
    <property type="project" value="TreeGrafter"/>
</dbReference>
<feature type="repeat" description="TNFR-Cys" evidence="1">
    <location>
        <begin position="97"/>
        <end position="135"/>
    </location>
</feature>
<reference evidence="3" key="1">
    <citation type="submission" date="2025-08" db="UniProtKB">
        <authorList>
            <consortium name="Ensembl"/>
        </authorList>
    </citation>
    <scope>IDENTIFICATION</scope>
</reference>
<reference evidence="3" key="2">
    <citation type="submission" date="2025-09" db="UniProtKB">
        <authorList>
            <consortium name="Ensembl"/>
        </authorList>
    </citation>
    <scope>IDENTIFICATION</scope>
</reference>
<dbReference type="PRINTS" id="PR01966">
    <property type="entry name" value="TNFACTORR16"/>
</dbReference>
<dbReference type="PANTHER" id="PTHR46605:SF1">
    <property type="entry name" value="DEATH DOMAIN-CONTAINING MEMBRANE PROTEIN NRADD"/>
    <property type="match status" value="1"/>
</dbReference>
<accession>A0A8C4ND06</accession>
<sequence>MQWMAQKTCSITHTAVSIEKLLNKNLPQGNKNVRKYLQSNLHFRSPSNHMGIVLNCCRCPGLPFGWSHTEPCRTCTMCQRPMHMRVPCTEADDTICECEDGFFSAPRNGGCIPCNECKPGMGVGMVCTPDSNTLCETCPIGFFSDVISNREPCLPCTLCLGDQDILQDCTPTSDSICISKSLTHHTAPRVIMQSKTLRAVITPYIMTTE</sequence>
<dbReference type="SUPFAM" id="SSF57586">
    <property type="entry name" value="TNF receptor-like"/>
    <property type="match status" value="2"/>
</dbReference>
<dbReference type="AlphaFoldDB" id="A0A8C4ND06"/>
<dbReference type="Ensembl" id="ENSEBUT00000001452.1">
    <property type="protein sequence ID" value="ENSEBUP00000001134.1"/>
    <property type="gene ID" value="ENSEBUG00000001040.1"/>
</dbReference>
<dbReference type="SMART" id="SM00208">
    <property type="entry name" value="TNFR"/>
    <property type="match status" value="3"/>
</dbReference>
<evidence type="ECO:0000256" key="1">
    <source>
        <dbReference type="PROSITE-ProRule" id="PRU00206"/>
    </source>
</evidence>
<protein>
    <recommendedName>
        <fullName evidence="2">TNFR-Cys domain-containing protein</fullName>
    </recommendedName>
</protein>
<dbReference type="InterPro" id="IPR052302">
    <property type="entry name" value="Neurotrophin_rcpt-DD"/>
</dbReference>
<comment type="caution">
    <text evidence="1">Lacks conserved residue(s) required for the propagation of feature annotation.</text>
</comment>
<evidence type="ECO:0000313" key="3">
    <source>
        <dbReference type="Ensembl" id="ENSEBUP00000001134.1"/>
    </source>
</evidence>
<feature type="disulfide bond" evidence="1">
    <location>
        <begin position="138"/>
        <end position="153"/>
    </location>
</feature>
<dbReference type="InterPro" id="IPR022325">
    <property type="entry name" value="TNFR_16"/>
</dbReference>
<feature type="domain" description="TNFR-Cys" evidence="2">
    <location>
        <begin position="97"/>
        <end position="135"/>
    </location>
</feature>
<keyword evidence="4" id="KW-1185">Reference proteome</keyword>
<name>A0A8C4ND06_EPTBU</name>
<evidence type="ECO:0000259" key="2">
    <source>
        <dbReference type="PROSITE" id="PS50050"/>
    </source>
</evidence>
<dbReference type="GO" id="GO:0015026">
    <property type="term" value="F:coreceptor activity"/>
    <property type="evidence" value="ECO:0007669"/>
    <property type="project" value="TreeGrafter"/>
</dbReference>
<feature type="domain" description="TNFR-Cys" evidence="2">
    <location>
        <begin position="137"/>
        <end position="177"/>
    </location>
</feature>
<feature type="disulfide bond" evidence="1">
    <location>
        <begin position="156"/>
        <end position="169"/>
    </location>
</feature>
<evidence type="ECO:0000313" key="4">
    <source>
        <dbReference type="Proteomes" id="UP000694388"/>
    </source>
</evidence>